<accession>A0A0E9RX14</accession>
<dbReference type="AlphaFoldDB" id="A0A0E9RX14"/>
<reference evidence="1" key="2">
    <citation type="journal article" date="2015" name="Fish Shellfish Immunol.">
        <title>Early steps in the European eel (Anguilla anguilla)-Vibrio vulnificus interaction in the gills: Role of the RtxA13 toxin.</title>
        <authorList>
            <person name="Callol A."/>
            <person name="Pajuelo D."/>
            <person name="Ebbesson L."/>
            <person name="Teles M."/>
            <person name="MacKenzie S."/>
            <person name="Amaro C."/>
        </authorList>
    </citation>
    <scope>NUCLEOTIDE SEQUENCE</scope>
</reference>
<proteinExistence type="predicted"/>
<dbReference type="EMBL" id="GBXM01075779">
    <property type="protein sequence ID" value="JAH32798.1"/>
    <property type="molecule type" value="Transcribed_RNA"/>
</dbReference>
<evidence type="ECO:0000313" key="1">
    <source>
        <dbReference type="EMBL" id="JAH32798.1"/>
    </source>
</evidence>
<reference evidence="1" key="1">
    <citation type="submission" date="2014-11" db="EMBL/GenBank/DDBJ databases">
        <authorList>
            <person name="Amaro Gonzalez C."/>
        </authorList>
    </citation>
    <scope>NUCLEOTIDE SEQUENCE</scope>
</reference>
<protein>
    <submittedName>
        <fullName evidence="1">Uncharacterized protein</fullName>
    </submittedName>
</protein>
<sequence>MQAFVVMLYSCCPQLLMHSMFSALCSTLFLGDHKEDKI</sequence>
<organism evidence="1">
    <name type="scientific">Anguilla anguilla</name>
    <name type="common">European freshwater eel</name>
    <name type="synonym">Muraena anguilla</name>
    <dbReference type="NCBI Taxonomy" id="7936"/>
    <lineage>
        <taxon>Eukaryota</taxon>
        <taxon>Metazoa</taxon>
        <taxon>Chordata</taxon>
        <taxon>Craniata</taxon>
        <taxon>Vertebrata</taxon>
        <taxon>Euteleostomi</taxon>
        <taxon>Actinopterygii</taxon>
        <taxon>Neopterygii</taxon>
        <taxon>Teleostei</taxon>
        <taxon>Anguilliformes</taxon>
        <taxon>Anguillidae</taxon>
        <taxon>Anguilla</taxon>
    </lineage>
</organism>
<name>A0A0E9RX14_ANGAN</name>